<dbReference type="EMBL" id="AFMN01000001">
    <property type="protein sequence ID" value="EGL98633.1"/>
    <property type="molecule type" value="Genomic_DNA"/>
</dbReference>
<dbReference type="Pfam" id="PF01420">
    <property type="entry name" value="Methylase_S"/>
    <property type="match status" value="2"/>
</dbReference>
<reference evidence="5 6" key="1">
    <citation type="journal article" date="2011" name="J. Bacteriol.">
        <title>Genome Sequence of Lactobacillus salivarius NIAS840, Isolated from Chicken Intestine.</title>
        <authorList>
            <person name="Ham J.S."/>
            <person name="Kim H.W."/>
            <person name="Seol K.H."/>
            <person name="Jang A."/>
            <person name="Jeong S.G."/>
            <person name="Oh M.H."/>
            <person name="Kim D.H."/>
            <person name="Kang D.K."/>
            <person name="Kim G.B."/>
            <person name="Cha C.J."/>
        </authorList>
    </citation>
    <scope>NUCLEOTIDE SEQUENCE [LARGE SCALE GENOMIC DNA]</scope>
    <source>
        <strain evidence="5 6">NIAS840</strain>
    </source>
</reference>
<organism evidence="5 6">
    <name type="scientific">Ligilactobacillus salivarius NIAS840</name>
    <dbReference type="NCBI Taxonomy" id="1029822"/>
    <lineage>
        <taxon>Bacteria</taxon>
        <taxon>Bacillati</taxon>
        <taxon>Bacillota</taxon>
        <taxon>Bacilli</taxon>
        <taxon>Lactobacillales</taxon>
        <taxon>Lactobacillaceae</taxon>
        <taxon>Ligilactobacillus</taxon>
    </lineage>
</organism>
<dbReference type="SUPFAM" id="SSF116734">
    <property type="entry name" value="DNA methylase specificity domain"/>
    <property type="match status" value="2"/>
</dbReference>
<proteinExistence type="inferred from homology"/>
<dbReference type="InterPro" id="IPR052021">
    <property type="entry name" value="Type-I_RS_S_subunit"/>
</dbReference>
<dbReference type="EC" id="3.1.21.3" evidence="5"/>
<evidence type="ECO:0000256" key="2">
    <source>
        <dbReference type="ARBA" id="ARBA00022747"/>
    </source>
</evidence>
<feature type="domain" description="Type I restriction modification DNA specificity" evidence="4">
    <location>
        <begin position="16"/>
        <end position="184"/>
    </location>
</feature>
<gene>
    <name evidence="5" type="ORF">NIAS840_00331</name>
</gene>
<dbReference type="GO" id="GO:0009307">
    <property type="term" value="P:DNA restriction-modification system"/>
    <property type="evidence" value="ECO:0007669"/>
    <property type="project" value="UniProtKB-KW"/>
</dbReference>
<accession>F5VCK1</accession>
<dbReference type="REBASE" id="40305">
    <property type="entry name" value="S.Lsa840ORF332P"/>
</dbReference>
<dbReference type="GO" id="GO:0009035">
    <property type="term" value="F:type I site-specific deoxyribonuclease activity"/>
    <property type="evidence" value="ECO:0007669"/>
    <property type="project" value="UniProtKB-EC"/>
</dbReference>
<protein>
    <submittedName>
        <fullName evidence="5">Type I restriction-modification system, specificity subunit S</fullName>
        <ecNumber evidence="5">3.1.21.3</ecNumber>
    </submittedName>
</protein>
<dbReference type="GO" id="GO:0003677">
    <property type="term" value="F:DNA binding"/>
    <property type="evidence" value="ECO:0007669"/>
    <property type="project" value="UniProtKB-KW"/>
</dbReference>
<dbReference type="RefSeq" id="WP_003705240.1">
    <property type="nucleotide sequence ID" value="NZ_AFMN01000001.1"/>
</dbReference>
<dbReference type="Gene3D" id="1.10.287.1120">
    <property type="entry name" value="Bipartite methylase S protein"/>
    <property type="match status" value="1"/>
</dbReference>
<comment type="caution">
    <text evidence="5">The sequence shown here is derived from an EMBL/GenBank/DDBJ whole genome shotgun (WGS) entry which is preliminary data.</text>
</comment>
<dbReference type="PANTHER" id="PTHR30408">
    <property type="entry name" value="TYPE-1 RESTRICTION ENZYME ECOKI SPECIFICITY PROTEIN"/>
    <property type="match status" value="1"/>
</dbReference>
<keyword evidence="3" id="KW-0238">DNA-binding</keyword>
<dbReference type="Gene3D" id="3.90.220.20">
    <property type="entry name" value="DNA methylase specificity domains"/>
    <property type="match status" value="2"/>
</dbReference>
<evidence type="ECO:0000256" key="3">
    <source>
        <dbReference type="ARBA" id="ARBA00023125"/>
    </source>
</evidence>
<dbReference type="PANTHER" id="PTHR30408:SF12">
    <property type="entry name" value="TYPE I RESTRICTION ENZYME MJAVIII SPECIFICITY SUBUNIT"/>
    <property type="match status" value="1"/>
</dbReference>
<keyword evidence="5" id="KW-0378">Hydrolase</keyword>
<evidence type="ECO:0000256" key="1">
    <source>
        <dbReference type="ARBA" id="ARBA00010923"/>
    </source>
</evidence>
<sequence>MVKMKDSGIEWIGEIPETWEKVKFNAIYSNRNTKVSDREYAPLSVTKKGIVPQLATAAKTNDNDNRKLVKSGDFVINSRSDRRGSCGISSLDGSVSLINTVLEPKNSQMEPLYFDFLFHTIQFADEFYKWGHGIVDDLWTTNWNDMKNITLILPTRFEQQLIADFLDHKTAEIDGLIDKINTEIDTLKQYQSSVITQAVTKGLDPNVPMKDSGIEWIGEIPEAWRTIAIKYTSWLKGRIGWQGLTSDEYINDGPYLITGTDFKNGMINWESCVHISEERFEQDADIHIQEGDLLITKDGTVGKVALVQNTPGKVSINSGILLIRNTKINYDNKFLYYTLLSEEFKVWFYNTKPENSTILHLYQNQFYNFKFAFPTIDEQKKIIDYLDQKVAKIQKIIKSKQQQINQLTEYKNSLIFEYVTGKKQVKEAN</sequence>
<dbReference type="InterPro" id="IPR000055">
    <property type="entry name" value="Restrct_endonuc_typeI_TRD"/>
</dbReference>
<name>F5VCK1_9LACO</name>
<keyword evidence="2" id="KW-0680">Restriction system</keyword>
<dbReference type="PATRIC" id="fig|1029822.3.peg.331"/>
<dbReference type="InterPro" id="IPR044946">
    <property type="entry name" value="Restrct_endonuc_typeI_TRD_sf"/>
</dbReference>
<dbReference type="Proteomes" id="UP000006227">
    <property type="component" value="Unassembled WGS sequence"/>
</dbReference>
<dbReference type="AlphaFoldDB" id="F5VCK1"/>
<evidence type="ECO:0000313" key="5">
    <source>
        <dbReference type="EMBL" id="EGL98633.1"/>
    </source>
</evidence>
<evidence type="ECO:0000259" key="4">
    <source>
        <dbReference type="Pfam" id="PF01420"/>
    </source>
</evidence>
<evidence type="ECO:0000313" key="6">
    <source>
        <dbReference type="Proteomes" id="UP000006227"/>
    </source>
</evidence>
<feature type="domain" description="Type I restriction modification DNA specificity" evidence="4">
    <location>
        <begin position="247"/>
        <end position="406"/>
    </location>
</feature>
<comment type="similarity">
    <text evidence="1">Belongs to the type-I restriction system S methylase family.</text>
</comment>